<gene>
    <name evidence="2" type="ORF">Nans01_37860</name>
</gene>
<keyword evidence="3" id="KW-1185">Reference proteome</keyword>
<accession>A0A9W6P8D0</accession>
<comment type="caution">
    <text evidence="2">The sequence shown here is derived from an EMBL/GenBank/DDBJ whole genome shotgun (WGS) entry which is preliminary data.</text>
</comment>
<sequence length="144" mass="15563">MHQTRVKANAPSAAVPSGANARSKEIVSERLKGSPETEIHEIEDLSPAYDLVSNGVYHPDGAETLGLKFGGTKRFSAVSLSTFDRLAVRLGAGETHLADTAASVVRGVRERWPEAAESLKGIPWLREGIARSIEERSRSLTERA</sequence>
<proteinExistence type="predicted"/>
<dbReference type="Proteomes" id="UP001165092">
    <property type="component" value="Unassembled WGS sequence"/>
</dbReference>
<evidence type="ECO:0000256" key="1">
    <source>
        <dbReference type="SAM" id="MobiDB-lite"/>
    </source>
</evidence>
<reference evidence="2" key="1">
    <citation type="submission" date="2023-02" db="EMBL/GenBank/DDBJ databases">
        <title>Nocardiopsis ansamitocini NBRC 112285.</title>
        <authorList>
            <person name="Ichikawa N."/>
            <person name="Sato H."/>
            <person name="Tonouchi N."/>
        </authorList>
    </citation>
    <scope>NUCLEOTIDE SEQUENCE</scope>
    <source>
        <strain evidence="2">NBRC 112285</strain>
    </source>
</reference>
<dbReference type="EMBL" id="BSQG01000007">
    <property type="protein sequence ID" value="GLU49435.1"/>
    <property type="molecule type" value="Genomic_DNA"/>
</dbReference>
<evidence type="ECO:0000313" key="2">
    <source>
        <dbReference type="EMBL" id="GLU49435.1"/>
    </source>
</evidence>
<protein>
    <submittedName>
        <fullName evidence="2">Uncharacterized protein</fullName>
    </submittedName>
</protein>
<feature type="compositionally biased region" description="Basic and acidic residues" evidence="1">
    <location>
        <begin position="22"/>
        <end position="37"/>
    </location>
</feature>
<evidence type="ECO:0000313" key="3">
    <source>
        <dbReference type="Proteomes" id="UP001165092"/>
    </source>
</evidence>
<dbReference type="AlphaFoldDB" id="A0A9W6P8D0"/>
<organism evidence="2 3">
    <name type="scientific">Nocardiopsis ansamitocini</name>
    <dbReference type="NCBI Taxonomy" id="1670832"/>
    <lineage>
        <taxon>Bacteria</taxon>
        <taxon>Bacillati</taxon>
        <taxon>Actinomycetota</taxon>
        <taxon>Actinomycetes</taxon>
        <taxon>Streptosporangiales</taxon>
        <taxon>Nocardiopsidaceae</taxon>
        <taxon>Nocardiopsis</taxon>
    </lineage>
</organism>
<feature type="region of interest" description="Disordered" evidence="1">
    <location>
        <begin position="1"/>
        <end position="37"/>
    </location>
</feature>
<name>A0A9W6P8D0_9ACTN</name>